<reference evidence="2" key="1">
    <citation type="submission" date="2015-04" db="EMBL/GenBank/DDBJ databases">
        <title>The genome sequence of the plant pathogenic Rhizarian Plasmodiophora brassicae reveals insights in its biotrophic life cycle and the origin of chitin synthesis.</title>
        <authorList>
            <person name="Schwelm A."/>
            <person name="Fogelqvist J."/>
            <person name="Knaust A."/>
            <person name="Julke S."/>
            <person name="Lilja T."/>
            <person name="Dhandapani V."/>
            <person name="Bonilla-Rosso G."/>
            <person name="Karlsson M."/>
            <person name="Shevchenko A."/>
            <person name="Choi S.R."/>
            <person name="Kim H.G."/>
            <person name="Park J.Y."/>
            <person name="Lim Y.P."/>
            <person name="Ludwig-Muller J."/>
            <person name="Dixelius C."/>
        </authorList>
    </citation>
    <scope>NUCLEOTIDE SEQUENCE</scope>
    <source>
        <tissue evidence="2">Potato root galls</tissue>
    </source>
</reference>
<protein>
    <submittedName>
        <fullName evidence="2">Uncharacterized protein</fullName>
    </submittedName>
</protein>
<organism evidence="2">
    <name type="scientific">Spongospora subterranea</name>
    <dbReference type="NCBI Taxonomy" id="70186"/>
    <lineage>
        <taxon>Eukaryota</taxon>
        <taxon>Sar</taxon>
        <taxon>Rhizaria</taxon>
        <taxon>Endomyxa</taxon>
        <taxon>Phytomyxea</taxon>
        <taxon>Plasmodiophorida</taxon>
        <taxon>Plasmodiophoridae</taxon>
        <taxon>Spongospora</taxon>
    </lineage>
</organism>
<accession>A0A0H5QFN3</accession>
<feature type="transmembrane region" description="Helical" evidence="1">
    <location>
        <begin position="60"/>
        <end position="83"/>
    </location>
</feature>
<sequence length="123" mass="13622">MPYQVFIPADIDCPKWGPVDFGSGFVSSGGATIPCQHWILYGTYVKISSDVCHSRQLEKAFSIVLVMGHALLGLPSMATAVLWRLNKRKPRQDSVEELTLFQANDQKVAAQHETNSLLFNSKA</sequence>
<keyword evidence="1" id="KW-0472">Membrane</keyword>
<dbReference type="AlphaFoldDB" id="A0A0H5QFN3"/>
<proteinExistence type="predicted"/>
<dbReference type="EMBL" id="HACM01000323">
    <property type="protein sequence ID" value="CRZ00765.1"/>
    <property type="molecule type" value="Transcribed_RNA"/>
</dbReference>
<name>A0A0H5QFN3_9EUKA</name>
<keyword evidence="1" id="KW-1133">Transmembrane helix</keyword>
<evidence type="ECO:0000256" key="1">
    <source>
        <dbReference type="SAM" id="Phobius"/>
    </source>
</evidence>
<keyword evidence="1" id="KW-0812">Transmembrane</keyword>
<evidence type="ECO:0000313" key="2">
    <source>
        <dbReference type="EMBL" id="CRZ00765.1"/>
    </source>
</evidence>